<evidence type="ECO:0000313" key="1">
    <source>
        <dbReference type="EMBL" id="SCY13101.1"/>
    </source>
</evidence>
<keyword evidence="2" id="KW-1185">Reference proteome</keyword>
<dbReference type="STRING" id="381306.AN478_07645"/>
<evidence type="ECO:0000313" key="2">
    <source>
        <dbReference type="Proteomes" id="UP000183104"/>
    </source>
</evidence>
<reference evidence="2" key="1">
    <citation type="submission" date="2016-10" db="EMBL/GenBank/DDBJ databases">
        <authorList>
            <person name="Varghese N."/>
        </authorList>
    </citation>
    <scope>NUCLEOTIDE SEQUENCE [LARGE SCALE GENOMIC DNA]</scope>
    <source>
        <strain evidence="2">HL 19</strain>
    </source>
</reference>
<dbReference type="Proteomes" id="UP000183104">
    <property type="component" value="Unassembled WGS sequence"/>
</dbReference>
<accession>A0A1G5DEZ5</accession>
<sequence>MHRTRPPCGWHRLVPLAAAALLWLVHGGPHAELANRLPAIKASVVGVGTVTPTRQPPGEFRGTGFIVGDGNLVLTNAHVLPESLDEKRREHLALFVGEGKDGEVRRAREVAIDPKHDLALLEMEGSPLPALPLGDSDRVREGELYAFTGFPIGMVLGLHPVTHRGIVSAVTPIATPMNRSQDLEPGTVQRLDEPYEVFQLDATAYPGNSGSPLYDPEHGEVVGVVNRVFIKESKEAILEKPSGISYAIPIKYAKPLLRRRETAE</sequence>
<protein>
    <submittedName>
        <fullName evidence="1">Trypsin-like peptidase domain-containing protein</fullName>
    </submittedName>
</protein>
<dbReference type="Pfam" id="PF13365">
    <property type="entry name" value="Trypsin_2"/>
    <property type="match status" value="1"/>
</dbReference>
<dbReference type="SUPFAM" id="SSF50494">
    <property type="entry name" value="Trypsin-like serine proteases"/>
    <property type="match status" value="1"/>
</dbReference>
<proteinExistence type="predicted"/>
<gene>
    <name evidence="1" type="ORF">SAMN05661077_1295</name>
</gene>
<dbReference type="EMBL" id="FMUN01000003">
    <property type="protein sequence ID" value="SCY13101.1"/>
    <property type="molecule type" value="Genomic_DNA"/>
</dbReference>
<name>A0A1G5DEZ5_9GAMM</name>
<dbReference type="AlphaFoldDB" id="A0A1G5DEZ5"/>
<dbReference type="OrthoDB" id="212300at2"/>
<dbReference type="PANTHER" id="PTHR43019:SF23">
    <property type="entry name" value="PROTEASE DO-LIKE 5, CHLOROPLASTIC"/>
    <property type="match status" value="1"/>
</dbReference>
<dbReference type="InterPro" id="IPR009003">
    <property type="entry name" value="Peptidase_S1_PA"/>
</dbReference>
<organism evidence="1 2">
    <name type="scientific">Thiohalorhabdus denitrificans</name>
    <dbReference type="NCBI Taxonomy" id="381306"/>
    <lineage>
        <taxon>Bacteria</taxon>
        <taxon>Pseudomonadati</taxon>
        <taxon>Pseudomonadota</taxon>
        <taxon>Gammaproteobacteria</taxon>
        <taxon>Thiohalorhabdales</taxon>
        <taxon>Thiohalorhabdaceae</taxon>
        <taxon>Thiohalorhabdus</taxon>
    </lineage>
</organism>
<dbReference type="RefSeq" id="WP_054966372.1">
    <property type="nucleotide sequence ID" value="NZ_FMUN01000003.1"/>
</dbReference>
<dbReference type="InterPro" id="IPR043504">
    <property type="entry name" value="Peptidase_S1_PA_chymotrypsin"/>
</dbReference>
<dbReference type="Gene3D" id="2.40.10.10">
    <property type="entry name" value="Trypsin-like serine proteases"/>
    <property type="match status" value="2"/>
</dbReference>
<dbReference type="PANTHER" id="PTHR43019">
    <property type="entry name" value="SERINE ENDOPROTEASE DEGS"/>
    <property type="match status" value="1"/>
</dbReference>